<accession>A0ABQ5AJA4</accession>
<protein>
    <submittedName>
        <fullName evidence="3">Retrovirus-related pol polyprotein from transposon TNT 1-94</fullName>
    </submittedName>
</protein>
<feature type="region of interest" description="Disordered" evidence="1">
    <location>
        <begin position="487"/>
        <end position="528"/>
    </location>
</feature>
<reference evidence="3" key="2">
    <citation type="submission" date="2022-01" db="EMBL/GenBank/DDBJ databases">
        <authorList>
            <person name="Yamashiro T."/>
            <person name="Shiraishi A."/>
            <person name="Satake H."/>
            <person name="Nakayama K."/>
        </authorList>
    </citation>
    <scope>NUCLEOTIDE SEQUENCE</scope>
</reference>
<feature type="domain" description="Glutamine amidotransferase" evidence="2">
    <location>
        <begin position="509"/>
        <end position="581"/>
    </location>
</feature>
<feature type="compositionally biased region" description="Polar residues" evidence="1">
    <location>
        <begin position="192"/>
        <end position="203"/>
    </location>
</feature>
<dbReference type="InterPro" id="IPR017926">
    <property type="entry name" value="GATASE"/>
</dbReference>
<feature type="compositionally biased region" description="Basic and acidic residues" evidence="1">
    <location>
        <begin position="327"/>
        <end position="348"/>
    </location>
</feature>
<proteinExistence type="predicted"/>
<evidence type="ECO:0000259" key="2">
    <source>
        <dbReference type="Pfam" id="PF00117"/>
    </source>
</evidence>
<organism evidence="3 4">
    <name type="scientific">Tanacetum coccineum</name>
    <dbReference type="NCBI Taxonomy" id="301880"/>
    <lineage>
        <taxon>Eukaryota</taxon>
        <taxon>Viridiplantae</taxon>
        <taxon>Streptophyta</taxon>
        <taxon>Embryophyta</taxon>
        <taxon>Tracheophyta</taxon>
        <taxon>Spermatophyta</taxon>
        <taxon>Magnoliopsida</taxon>
        <taxon>eudicotyledons</taxon>
        <taxon>Gunneridae</taxon>
        <taxon>Pentapetalae</taxon>
        <taxon>asterids</taxon>
        <taxon>campanulids</taxon>
        <taxon>Asterales</taxon>
        <taxon>Asteraceae</taxon>
        <taxon>Asteroideae</taxon>
        <taxon>Anthemideae</taxon>
        <taxon>Anthemidinae</taxon>
        <taxon>Tanacetum</taxon>
    </lineage>
</organism>
<evidence type="ECO:0000313" key="4">
    <source>
        <dbReference type="Proteomes" id="UP001151760"/>
    </source>
</evidence>
<dbReference type="Proteomes" id="UP001151760">
    <property type="component" value="Unassembled WGS sequence"/>
</dbReference>
<dbReference type="Gene3D" id="3.40.50.880">
    <property type="match status" value="1"/>
</dbReference>
<evidence type="ECO:0000313" key="3">
    <source>
        <dbReference type="EMBL" id="GJT02119.1"/>
    </source>
</evidence>
<name>A0ABQ5AJA4_9ASTR</name>
<feature type="region of interest" description="Disordered" evidence="1">
    <location>
        <begin position="327"/>
        <end position="355"/>
    </location>
</feature>
<dbReference type="InterPro" id="IPR029062">
    <property type="entry name" value="Class_I_gatase-like"/>
</dbReference>
<gene>
    <name evidence="3" type="ORF">Tco_0823288</name>
</gene>
<keyword evidence="4" id="KW-1185">Reference proteome</keyword>
<feature type="compositionally biased region" description="Basic and acidic residues" evidence="1">
    <location>
        <begin position="501"/>
        <end position="510"/>
    </location>
</feature>
<feature type="compositionally biased region" description="Basic and acidic residues" evidence="1">
    <location>
        <begin position="15"/>
        <end position="28"/>
    </location>
</feature>
<dbReference type="Pfam" id="PF00117">
    <property type="entry name" value="GATase"/>
    <property type="match status" value="1"/>
</dbReference>
<reference evidence="3" key="1">
    <citation type="journal article" date="2022" name="Int. J. Mol. Sci.">
        <title>Draft Genome of Tanacetum Coccineum: Genomic Comparison of Closely Related Tanacetum-Family Plants.</title>
        <authorList>
            <person name="Yamashiro T."/>
            <person name="Shiraishi A."/>
            <person name="Nakayama K."/>
            <person name="Satake H."/>
        </authorList>
    </citation>
    <scope>NUCLEOTIDE SEQUENCE</scope>
</reference>
<sequence>MAESSLQIPSLPKITPKEEPDTQDRPESPNHFLPADQVEEAFTSALTQYVEYLAEFWYTAKTFEDSKIWVSTPIGGIRGEIGITTFKNTLRAHYLPHSSKYVFPPSLAIVRSWFAMIGYNREIGAKGTLKKSCLPPRRKQSSKHTSESKTEASKSKTDQLDKRTQSSLAKEKRSSHPSAPTPVVAEMHKEAQQATGGPTSLGATSEEGAHPQLTSGMSAFIHIEPIQSASFTFHSESASGCDALADSTAEADPRKSAPNDSIPLQYGMDEGTKNYSIDYIFASTNPSVFVNKTKFAGNRLETANTYLCINEDLDSLVDKLIIVSNKSDTEETQRHEDTHATFHDETKHTSVPPPLPPKSVQLQELLAQVAEIKTIQWELPAEFLVLPNQISSVQEKLKTLDALPSKSNVSLAEGEKNTYSATKEANLKNDLVDLMGIDVVEEYHKKKLLEDETIEVISNFKKRMEYLNQTEKELKIDFNKPLKEQDPLNKLNELANKKRKRTDDLKDHSRSTKKHKSSVQHEEESLSSKEITPQLSFNHLVILQARQGFEVDAKSEQGAVAAVDCAGRRFYGLQCHPESQFDARNVRPRLSTDSLDISTLNSVDVTQSLHNQFIYFRFVDNEAVIDEVDPLSPKHRKRFS</sequence>
<dbReference type="EMBL" id="BQNB010012323">
    <property type="protein sequence ID" value="GJT02119.1"/>
    <property type="molecule type" value="Genomic_DNA"/>
</dbReference>
<feature type="compositionally biased region" description="Basic and acidic residues" evidence="1">
    <location>
        <begin position="144"/>
        <end position="174"/>
    </location>
</feature>
<evidence type="ECO:0000256" key="1">
    <source>
        <dbReference type="SAM" id="MobiDB-lite"/>
    </source>
</evidence>
<dbReference type="SUPFAM" id="SSF52317">
    <property type="entry name" value="Class I glutamine amidotransferase-like"/>
    <property type="match status" value="1"/>
</dbReference>
<feature type="region of interest" description="Disordered" evidence="1">
    <location>
        <begin position="1"/>
        <end position="31"/>
    </location>
</feature>
<feature type="region of interest" description="Disordered" evidence="1">
    <location>
        <begin position="130"/>
        <end position="211"/>
    </location>
</feature>
<comment type="caution">
    <text evidence="3">The sequence shown here is derived from an EMBL/GenBank/DDBJ whole genome shotgun (WGS) entry which is preliminary data.</text>
</comment>
<feature type="region of interest" description="Disordered" evidence="1">
    <location>
        <begin position="244"/>
        <end position="265"/>
    </location>
</feature>